<proteinExistence type="predicted"/>
<name>A0A6A6SIM0_9PLEO</name>
<reference evidence="2" key="1">
    <citation type="journal article" date="2020" name="Stud. Mycol.">
        <title>101 Dothideomycetes genomes: a test case for predicting lifestyles and emergence of pathogens.</title>
        <authorList>
            <person name="Haridas S."/>
            <person name="Albert R."/>
            <person name="Binder M."/>
            <person name="Bloem J."/>
            <person name="Labutti K."/>
            <person name="Salamov A."/>
            <person name="Andreopoulos B."/>
            <person name="Baker S."/>
            <person name="Barry K."/>
            <person name="Bills G."/>
            <person name="Bluhm B."/>
            <person name="Cannon C."/>
            <person name="Castanera R."/>
            <person name="Culley D."/>
            <person name="Daum C."/>
            <person name="Ezra D."/>
            <person name="Gonzalez J."/>
            <person name="Henrissat B."/>
            <person name="Kuo A."/>
            <person name="Liang C."/>
            <person name="Lipzen A."/>
            <person name="Lutzoni F."/>
            <person name="Magnuson J."/>
            <person name="Mondo S."/>
            <person name="Nolan M."/>
            <person name="Ohm R."/>
            <person name="Pangilinan J."/>
            <person name="Park H.-J."/>
            <person name="Ramirez L."/>
            <person name="Alfaro M."/>
            <person name="Sun H."/>
            <person name="Tritt A."/>
            <person name="Yoshinaga Y."/>
            <person name="Zwiers L.-H."/>
            <person name="Turgeon B."/>
            <person name="Goodwin S."/>
            <person name="Spatafora J."/>
            <person name="Crous P."/>
            <person name="Grigoriev I."/>
        </authorList>
    </citation>
    <scope>NUCLEOTIDE SEQUENCE</scope>
    <source>
        <strain evidence="2">CBS 122681</strain>
    </source>
</reference>
<accession>A0A6A6SIM0</accession>
<dbReference type="EMBL" id="MU004589">
    <property type="protein sequence ID" value="KAF2647715.1"/>
    <property type="molecule type" value="Genomic_DNA"/>
</dbReference>
<organism evidence="2 3">
    <name type="scientific">Lophiostoma macrostomum CBS 122681</name>
    <dbReference type="NCBI Taxonomy" id="1314788"/>
    <lineage>
        <taxon>Eukaryota</taxon>
        <taxon>Fungi</taxon>
        <taxon>Dikarya</taxon>
        <taxon>Ascomycota</taxon>
        <taxon>Pezizomycotina</taxon>
        <taxon>Dothideomycetes</taxon>
        <taxon>Pleosporomycetidae</taxon>
        <taxon>Pleosporales</taxon>
        <taxon>Lophiostomataceae</taxon>
        <taxon>Lophiostoma</taxon>
    </lineage>
</organism>
<sequence>MGKHTTPADTWFLSCILKQVSVPEESQGERNLTCRSVEEVQTSDQLCRGLSPSLYTVTLRRLSIYRQRAPNSLSIFSSGPTSAMASITPGPGHAATGAGTGGIGGGGKRSGKPAGRSHYLEDDADLENLLIEIIKLLGTPVTIKNIQHVQYVAAAVHETITNTNLRATSQRHRSGHARGVDLVSSTLRLRRNGMTWNDYLQPQKGVDGIVNRAAVIRRLACMFAHHARNALQRSGGTACTRCSANNTLLVFGDCTRAFDNSGNGLFGGACAYTDGGRHCGLRVVAWLAHLERTSSRSKMMVRLWRLVVMRIRKQKSSLLGEKVGWIGRAWVLADLDYVVLSSGC</sequence>
<evidence type="ECO:0000313" key="2">
    <source>
        <dbReference type="EMBL" id="KAF2647715.1"/>
    </source>
</evidence>
<feature type="region of interest" description="Disordered" evidence="1">
    <location>
        <begin position="87"/>
        <end position="116"/>
    </location>
</feature>
<feature type="compositionally biased region" description="Gly residues" evidence="1">
    <location>
        <begin position="98"/>
        <end position="108"/>
    </location>
</feature>
<keyword evidence="3" id="KW-1185">Reference proteome</keyword>
<evidence type="ECO:0000313" key="3">
    <source>
        <dbReference type="Proteomes" id="UP000799324"/>
    </source>
</evidence>
<dbReference type="AlphaFoldDB" id="A0A6A6SIM0"/>
<protein>
    <submittedName>
        <fullName evidence="2">Uncharacterized protein</fullName>
    </submittedName>
</protein>
<dbReference type="Proteomes" id="UP000799324">
    <property type="component" value="Unassembled WGS sequence"/>
</dbReference>
<evidence type="ECO:0000256" key="1">
    <source>
        <dbReference type="SAM" id="MobiDB-lite"/>
    </source>
</evidence>
<feature type="compositionally biased region" description="Low complexity" evidence="1">
    <location>
        <begin position="87"/>
        <end position="97"/>
    </location>
</feature>
<gene>
    <name evidence="2" type="ORF">K491DRAFT_699440</name>
</gene>